<dbReference type="Gene3D" id="3.30.160.60">
    <property type="entry name" value="Classic Zinc Finger"/>
    <property type="match status" value="1"/>
</dbReference>
<evidence type="ECO:0000259" key="3">
    <source>
        <dbReference type="PROSITE" id="PS50157"/>
    </source>
</evidence>
<dbReference type="InterPro" id="IPR036236">
    <property type="entry name" value="Znf_C2H2_sf"/>
</dbReference>
<dbReference type="InterPro" id="IPR013087">
    <property type="entry name" value="Znf_C2H2_type"/>
</dbReference>
<evidence type="ECO:0000313" key="4">
    <source>
        <dbReference type="EMBL" id="KAF5391828.1"/>
    </source>
</evidence>
<feature type="domain" description="C2H2-type" evidence="3">
    <location>
        <begin position="159"/>
        <end position="187"/>
    </location>
</feature>
<reference evidence="4 5" key="1">
    <citation type="journal article" date="2020" name="ISME J.">
        <title>Uncovering the hidden diversity of litter-decomposition mechanisms in mushroom-forming fungi.</title>
        <authorList>
            <person name="Floudas D."/>
            <person name="Bentzer J."/>
            <person name="Ahren D."/>
            <person name="Johansson T."/>
            <person name="Persson P."/>
            <person name="Tunlid A."/>
        </authorList>
    </citation>
    <scope>NUCLEOTIDE SEQUENCE [LARGE SCALE GENOMIC DNA]</scope>
    <source>
        <strain evidence="4 5">CBS 406.79</strain>
    </source>
</reference>
<sequence length="215" mass="23845">MSRLLDESIPSNRYMADFLALGQLQPPVYGQQPQVFLEPQNQWRQQWVELQPQPTFGHGRPQRAHAWNTARPSLHVNIPDIPVAIPGPAPASYSQRPPHSHSSQPLQAYSTSSYRAVPSTASGSLSSSNQHVHFVHSTGALRTASSSTPSPSSASLSFVSCPECGRPYRTRQSLKAHFDAKHLNKRLDCDYCGRQFSYPQALKDDRCPNSPSPMQ</sequence>
<protein>
    <recommendedName>
        <fullName evidence="3">C2H2-type domain-containing protein</fullName>
    </recommendedName>
</protein>
<evidence type="ECO:0000313" key="5">
    <source>
        <dbReference type="Proteomes" id="UP000518752"/>
    </source>
</evidence>
<feature type="compositionally biased region" description="Low complexity" evidence="2">
    <location>
        <begin position="92"/>
        <end position="107"/>
    </location>
</feature>
<dbReference type="SUPFAM" id="SSF57667">
    <property type="entry name" value="beta-beta-alpha zinc fingers"/>
    <property type="match status" value="1"/>
</dbReference>
<comment type="caution">
    <text evidence="4">The sequence shown here is derived from an EMBL/GenBank/DDBJ whole genome shotgun (WGS) entry which is preliminary data.</text>
</comment>
<dbReference type="PROSITE" id="PS00028">
    <property type="entry name" value="ZINC_FINGER_C2H2_1"/>
    <property type="match status" value="1"/>
</dbReference>
<keyword evidence="1" id="KW-0479">Metal-binding</keyword>
<dbReference type="AlphaFoldDB" id="A0A8H5HYP0"/>
<name>A0A8H5HYP0_9AGAR</name>
<keyword evidence="1" id="KW-0862">Zinc</keyword>
<keyword evidence="5" id="KW-1185">Reference proteome</keyword>
<keyword evidence="1" id="KW-0863">Zinc-finger</keyword>
<organism evidence="4 5">
    <name type="scientific">Collybiopsis confluens</name>
    <dbReference type="NCBI Taxonomy" id="2823264"/>
    <lineage>
        <taxon>Eukaryota</taxon>
        <taxon>Fungi</taxon>
        <taxon>Dikarya</taxon>
        <taxon>Basidiomycota</taxon>
        <taxon>Agaricomycotina</taxon>
        <taxon>Agaricomycetes</taxon>
        <taxon>Agaricomycetidae</taxon>
        <taxon>Agaricales</taxon>
        <taxon>Marasmiineae</taxon>
        <taxon>Omphalotaceae</taxon>
        <taxon>Collybiopsis</taxon>
    </lineage>
</organism>
<feature type="region of interest" description="Disordered" evidence="2">
    <location>
        <begin position="87"/>
        <end position="128"/>
    </location>
</feature>
<gene>
    <name evidence="4" type="ORF">D9757_001798</name>
</gene>
<feature type="compositionally biased region" description="Polar residues" evidence="2">
    <location>
        <begin position="108"/>
        <end position="128"/>
    </location>
</feature>
<accession>A0A8H5HYP0</accession>
<dbReference type="OrthoDB" id="8117402at2759"/>
<proteinExistence type="predicted"/>
<dbReference type="GO" id="GO:0008270">
    <property type="term" value="F:zinc ion binding"/>
    <property type="evidence" value="ECO:0007669"/>
    <property type="project" value="UniProtKB-KW"/>
</dbReference>
<dbReference type="PROSITE" id="PS50157">
    <property type="entry name" value="ZINC_FINGER_C2H2_2"/>
    <property type="match status" value="1"/>
</dbReference>
<evidence type="ECO:0000256" key="2">
    <source>
        <dbReference type="SAM" id="MobiDB-lite"/>
    </source>
</evidence>
<dbReference type="EMBL" id="JAACJN010000008">
    <property type="protein sequence ID" value="KAF5391828.1"/>
    <property type="molecule type" value="Genomic_DNA"/>
</dbReference>
<evidence type="ECO:0000256" key="1">
    <source>
        <dbReference type="PROSITE-ProRule" id="PRU00042"/>
    </source>
</evidence>
<dbReference type="Proteomes" id="UP000518752">
    <property type="component" value="Unassembled WGS sequence"/>
</dbReference>
<dbReference type="Pfam" id="PF00096">
    <property type="entry name" value="zf-C2H2"/>
    <property type="match status" value="1"/>
</dbReference>